<dbReference type="Proteomes" id="UP000887013">
    <property type="component" value="Unassembled WGS sequence"/>
</dbReference>
<proteinExistence type="predicted"/>
<keyword evidence="2" id="KW-1185">Reference proteome</keyword>
<evidence type="ECO:0000313" key="1">
    <source>
        <dbReference type="EMBL" id="GFT74459.1"/>
    </source>
</evidence>
<organism evidence="1 2">
    <name type="scientific">Nephila pilipes</name>
    <name type="common">Giant wood spider</name>
    <name type="synonym">Nephila maculata</name>
    <dbReference type="NCBI Taxonomy" id="299642"/>
    <lineage>
        <taxon>Eukaryota</taxon>
        <taxon>Metazoa</taxon>
        <taxon>Ecdysozoa</taxon>
        <taxon>Arthropoda</taxon>
        <taxon>Chelicerata</taxon>
        <taxon>Arachnida</taxon>
        <taxon>Araneae</taxon>
        <taxon>Araneomorphae</taxon>
        <taxon>Entelegynae</taxon>
        <taxon>Araneoidea</taxon>
        <taxon>Nephilidae</taxon>
        <taxon>Nephila</taxon>
    </lineage>
</organism>
<dbReference type="EMBL" id="BMAW01021727">
    <property type="protein sequence ID" value="GFT74459.1"/>
    <property type="molecule type" value="Genomic_DNA"/>
</dbReference>
<accession>A0A8X6PP01</accession>
<sequence length="96" mass="10601">MRWFMQHPLRWNGLNLPSASTQPLNLLDHILRLSRDNLMGGTSEGKIGTVHAPVLVPASSEAGLRIPPLPVVSHLTTRFPRFCLSNLTLQTHGTRG</sequence>
<name>A0A8X6PP01_NEPPI</name>
<comment type="caution">
    <text evidence="1">The sequence shown here is derived from an EMBL/GenBank/DDBJ whole genome shotgun (WGS) entry which is preliminary data.</text>
</comment>
<gene>
    <name evidence="1" type="ORF">NPIL_169401</name>
</gene>
<reference evidence="1" key="1">
    <citation type="submission" date="2020-08" db="EMBL/GenBank/DDBJ databases">
        <title>Multicomponent nature underlies the extraordinary mechanical properties of spider dragline silk.</title>
        <authorList>
            <person name="Kono N."/>
            <person name="Nakamura H."/>
            <person name="Mori M."/>
            <person name="Yoshida Y."/>
            <person name="Ohtoshi R."/>
            <person name="Malay A.D."/>
            <person name="Moran D.A.P."/>
            <person name="Tomita M."/>
            <person name="Numata K."/>
            <person name="Arakawa K."/>
        </authorList>
    </citation>
    <scope>NUCLEOTIDE SEQUENCE</scope>
</reference>
<evidence type="ECO:0000313" key="2">
    <source>
        <dbReference type="Proteomes" id="UP000887013"/>
    </source>
</evidence>
<protein>
    <submittedName>
        <fullName evidence="1">Uncharacterized protein</fullName>
    </submittedName>
</protein>
<dbReference type="AlphaFoldDB" id="A0A8X6PP01"/>